<dbReference type="InterPro" id="IPR013783">
    <property type="entry name" value="Ig-like_fold"/>
</dbReference>
<keyword evidence="5" id="KW-1015">Disulfide bond</keyword>
<dbReference type="PANTHER" id="PTHR11452">
    <property type="entry name" value="ALPHA-GALACTOSIDASE/ALPHA-N-ACETYLGALACTOSAMINIDASE"/>
    <property type="match status" value="1"/>
</dbReference>
<evidence type="ECO:0000313" key="8">
    <source>
        <dbReference type="EMBL" id="SEK86288.1"/>
    </source>
</evidence>
<dbReference type="SMART" id="SM00776">
    <property type="entry name" value="NPCBM"/>
    <property type="match status" value="1"/>
</dbReference>
<dbReference type="PRINTS" id="PR00740">
    <property type="entry name" value="GLHYDRLASE27"/>
</dbReference>
<keyword evidence="9" id="KW-1185">Reference proteome</keyword>
<dbReference type="Gene3D" id="2.60.120.1060">
    <property type="entry name" value="NPCBM/NEW2 domain"/>
    <property type="match status" value="1"/>
</dbReference>
<evidence type="ECO:0000256" key="1">
    <source>
        <dbReference type="ARBA" id="ARBA00009743"/>
    </source>
</evidence>
<dbReference type="InterPro" id="IPR013222">
    <property type="entry name" value="Glyco_hyd_98_carb-bd"/>
</dbReference>
<comment type="catalytic activity">
    <reaction evidence="5">
        <text>Hydrolysis of terminal, non-reducing alpha-D-galactose residues in alpha-D-galactosides, including galactose oligosaccharides, galactomannans and galactolipids.</text>
        <dbReference type="EC" id="3.2.1.22"/>
    </reaction>
</comment>
<feature type="domain" description="Glycosyl hydrolase family 98 putative carbohydrate-binding module" evidence="7">
    <location>
        <begin position="509"/>
        <end position="654"/>
    </location>
</feature>
<dbReference type="InterPro" id="IPR017853">
    <property type="entry name" value="GH"/>
</dbReference>
<dbReference type="PANTHER" id="PTHR11452:SF75">
    <property type="entry name" value="ALPHA-GALACTOSIDASE MEL1"/>
    <property type="match status" value="1"/>
</dbReference>
<dbReference type="InterPro" id="IPR013785">
    <property type="entry name" value="Aldolase_TIM"/>
</dbReference>
<protein>
    <recommendedName>
        <fullName evidence="5">Alpha-galactosidase</fullName>
        <ecNumber evidence="5">3.2.1.22</ecNumber>
    </recommendedName>
    <alternativeName>
        <fullName evidence="5">Melibiase</fullName>
    </alternativeName>
</protein>
<dbReference type="Gene3D" id="2.60.40.10">
    <property type="entry name" value="Immunoglobulins"/>
    <property type="match status" value="1"/>
</dbReference>
<evidence type="ECO:0000256" key="5">
    <source>
        <dbReference type="RuleBase" id="RU361168"/>
    </source>
</evidence>
<dbReference type="OrthoDB" id="9807519at2"/>
<name>A0A1H7KHK8_9ACTN</name>
<feature type="signal peptide" evidence="6">
    <location>
        <begin position="1"/>
        <end position="26"/>
    </location>
</feature>
<evidence type="ECO:0000259" key="7">
    <source>
        <dbReference type="SMART" id="SM00776"/>
    </source>
</evidence>
<dbReference type="SUPFAM" id="SSF49785">
    <property type="entry name" value="Galactose-binding domain-like"/>
    <property type="match status" value="1"/>
</dbReference>
<evidence type="ECO:0000256" key="6">
    <source>
        <dbReference type="SAM" id="SignalP"/>
    </source>
</evidence>
<dbReference type="Pfam" id="PF10633">
    <property type="entry name" value="NPCBM_assoc"/>
    <property type="match status" value="1"/>
</dbReference>
<dbReference type="EMBL" id="FOBF01000003">
    <property type="protein sequence ID" value="SEK86288.1"/>
    <property type="molecule type" value="Genomic_DNA"/>
</dbReference>
<sequence>MRTPTAALAAALLTLPLIALPGSADTAPTGPGEAPPPMGWSSRSLGCSVTEAAVRQAADALAPLAPLGYRHVVIDDCWLAAQRSGGALAPDPARFPGGIAALAGYVHGKGLKLGLSLSAGTRACAGGGPGSYGSEAADAGQVKSWGVDHVRYDWCAIPTADFPGQNVQQIAQALYPRMRQALGDGVAFAMNNEDGGTVPWLWARDAGAATWRTNVVSRPLPDSYAAMVDVWETNQLRVQYAGPGSHADPDLLQAGRGGMTETEYRTQFTLWAAAAAPLILQAGPAAAPAAVVANPKVIAVDQDPLGVPARLVSSDGWYHVLSRPLRNGDRAVVLFNESDRSATISTSLGAGRWRAEELWTGAVASTRGTLSAQVPAHAALLYRVSASREQAPPVVTFEVDPPRFLGDDRPTTLEPGVTSEIVTRVVNTGATSRLRDLRVALNVPDGWQAEPRTPATAAGLDGGEAFTVTWAVTPPAGAERRNHDLTATLSHAGGAQDGSAVVAVAQAPPSGTSHLGDLPWTAVKNYFGPVEKDTSNGGKAAGDGLPITIGGVRYAKGLGAHAPAEIEYYLAGRCTTVRFEAGIDDEVGSAGSADFEVWADGGRVAHSGVLTGAQPARKVTASVAGARHVRLVATNGGDNATSDHADFADLTITCQ</sequence>
<dbReference type="InterPro" id="IPR008979">
    <property type="entry name" value="Galactose-bd-like_sf"/>
</dbReference>
<dbReference type="InterPro" id="IPR000111">
    <property type="entry name" value="Glyco_hydro_27/36_CS"/>
</dbReference>
<gene>
    <name evidence="8" type="ORF">SAMN05660976_01252</name>
</gene>
<keyword evidence="2 6" id="KW-0732">Signal</keyword>
<dbReference type="Gene3D" id="3.20.20.70">
    <property type="entry name" value="Aldolase class I"/>
    <property type="match status" value="1"/>
</dbReference>
<dbReference type="Pfam" id="PF16499">
    <property type="entry name" value="Melibiase_2"/>
    <property type="match status" value="1"/>
</dbReference>
<dbReference type="SUPFAM" id="SSF51011">
    <property type="entry name" value="Glycosyl hydrolase domain"/>
    <property type="match status" value="1"/>
</dbReference>
<dbReference type="InterPro" id="IPR002241">
    <property type="entry name" value="Glyco_hydro_27"/>
</dbReference>
<dbReference type="Pfam" id="PF17801">
    <property type="entry name" value="Melibiase_C"/>
    <property type="match status" value="1"/>
</dbReference>
<dbReference type="CDD" id="cd14792">
    <property type="entry name" value="GH27"/>
    <property type="match status" value="1"/>
</dbReference>
<accession>A0A1H7KHK8</accession>
<keyword evidence="3 5" id="KW-0378">Hydrolase</keyword>
<reference evidence="8 9" key="1">
    <citation type="submission" date="2016-10" db="EMBL/GenBank/DDBJ databases">
        <authorList>
            <person name="de Groot N.N."/>
        </authorList>
    </citation>
    <scope>NUCLEOTIDE SEQUENCE [LARGE SCALE GENOMIC DNA]</scope>
    <source>
        <strain evidence="8 9">DSM 43357</strain>
    </source>
</reference>
<proteinExistence type="inferred from homology"/>
<dbReference type="AlphaFoldDB" id="A0A1H7KHK8"/>
<dbReference type="GO" id="GO:0005975">
    <property type="term" value="P:carbohydrate metabolic process"/>
    <property type="evidence" value="ECO:0007669"/>
    <property type="project" value="InterPro"/>
</dbReference>
<evidence type="ECO:0000313" key="9">
    <source>
        <dbReference type="Proteomes" id="UP000198953"/>
    </source>
</evidence>
<dbReference type="InterPro" id="IPR038637">
    <property type="entry name" value="NPCBM_sf"/>
</dbReference>
<dbReference type="InterPro" id="IPR041233">
    <property type="entry name" value="Melibiase_C"/>
</dbReference>
<organism evidence="8 9">
    <name type="scientific">Nonomuraea pusilla</name>
    <dbReference type="NCBI Taxonomy" id="46177"/>
    <lineage>
        <taxon>Bacteria</taxon>
        <taxon>Bacillati</taxon>
        <taxon>Actinomycetota</taxon>
        <taxon>Actinomycetes</taxon>
        <taxon>Streptosporangiales</taxon>
        <taxon>Streptosporangiaceae</taxon>
        <taxon>Nonomuraea</taxon>
    </lineage>
</organism>
<feature type="chain" id="PRO_5039141941" description="Alpha-galactosidase" evidence="6">
    <location>
        <begin position="27"/>
        <end position="655"/>
    </location>
</feature>
<dbReference type="EC" id="3.2.1.22" evidence="5"/>
<dbReference type="STRING" id="46177.SAMN05660976_01252"/>
<dbReference type="Proteomes" id="UP000198953">
    <property type="component" value="Unassembled WGS sequence"/>
</dbReference>
<keyword evidence="4 5" id="KW-0326">Glycosidase</keyword>
<dbReference type="GO" id="GO:0004557">
    <property type="term" value="F:alpha-galactosidase activity"/>
    <property type="evidence" value="ECO:0007669"/>
    <property type="project" value="UniProtKB-EC"/>
</dbReference>
<evidence type="ECO:0000256" key="3">
    <source>
        <dbReference type="ARBA" id="ARBA00022801"/>
    </source>
</evidence>
<dbReference type="InterPro" id="IPR018905">
    <property type="entry name" value="A-galactase_NEW3"/>
</dbReference>
<dbReference type="Gene3D" id="2.60.40.1180">
    <property type="entry name" value="Golgi alpha-mannosidase II"/>
    <property type="match status" value="1"/>
</dbReference>
<dbReference type="PROSITE" id="PS00512">
    <property type="entry name" value="ALPHA_GALACTOSIDASE"/>
    <property type="match status" value="1"/>
</dbReference>
<dbReference type="InterPro" id="IPR013780">
    <property type="entry name" value="Glyco_hydro_b"/>
</dbReference>
<evidence type="ECO:0000256" key="2">
    <source>
        <dbReference type="ARBA" id="ARBA00022729"/>
    </source>
</evidence>
<dbReference type="Pfam" id="PF08305">
    <property type="entry name" value="NPCBM"/>
    <property type="match status" value="1"/>
</dbReference>
<comment type="similarity">
    <text evidence="1 5">Belongs to the glycosyl hydrolase 27 family.</text>
</comment>
<evidence type="ECO:0000256" key="4">
    <source>
        <dbReference type="ARBA" id="ARBA00023295"/>
    </source>
</evidence>
<dbReference type="SUPFAM" id="SSF51445">
    <property type="entry name" value="(Trans)glycosidases"/>
    <property type="match status" value="1"/>
</dbReference>
<dbReference type="RefSeq" id="WP_091098989.1">
    <property type="nucleotide sequence ID" value="NZ_FOBF01000003.1"/>
</dbReference>